<evidence type="ECO:0000259" key="10">
    <source>
        <dbReference type="PROSITE" id="PS50054"/>
    </source>
</evidence>
<dbReference type="RefSeq" id="XP_011214749.2">
    <property type="nucleotide sequence ID" value="XM_011216447.4"/>
</dbReference>
<dbReference type="CDD" id="cd14513">
    <property type="entry name" value="DSP_slingshot"/>
    <property type="match status" value="1"/>
</dbReference>
<feature type="compositionally biased region" description="Polar residues" evidence="9">
    <location>
        <begin position="1478"/>
        <end position="1490"/>
    </location>
</feature>
<feature type="compositionally biased region" description="Low complexity" evidence="9">
    <location>
        <begin position="1497"/>
        <end position="1506"/>
    </location>
</feature>
<feature type="compositionally biased region" description="Basic and acidic residues" evidence="9">
    <location>
        <begin position="878"/>
        <end position="889"/>
    </location>
</feature>
<accession>A0A6I9VUF7</accession>
<feature type="region of interest" description="Disordered" evidence="9">
    <location>
        <begin position="645"/>
        <end position="748"/>
    </location>
</feature>
<feature type="region of interest" description="Disordered" evidence="9">
    <location>
        <begin position="955"/>
        <end position="988"/>
    </location>
</feature>
<dbReference type="Gene3D" id="1.10.10.60">
    <property type="entry name" value="Homeodomain-like"/>
    <property type="match status" value="1"/>
</dbReference>
<feature type="region of interest" description="Disordered" evidence="9">
    <location>
        <begin position="171"/>
        <end position="234"/>
    </location>
</feature>
<dbReference type="FunCoup" id="A0A6I9VUF7">
    <property type="interactions" value="582"/>
</dbReference>
<keyword evidence="7" id="KW-0206">Cytoskeleton</keyword>
<dbReference type="InterPro" id="IPR014876">
    <property type="entry name" value="DEK_C"/>
</dbReference>
<dbReference type="InterPro" id="IPR000340">
    <property type="entry name" value="Dual-sp_phosphatase_cat-dom"/>
</dbReference>
<comment type="similarity">
    <text evidence="2">Belongs to the protein-tyrosine phosphatase family.</text>
</comment>
<dbReference type="PROSITE" id="PS51998">
    <property type="entry name" value="DEK_C"/>
    <property type="match status" value="1"/>
</dbReference>
<dbReference type="Pfam" id="PF23040">
    <property type="entry name" value="PH_SSH1-like_1st"/>
    <property type="match status" value="2"/>
</dbReference>
<dbReference type="GO" id="GO:0003779">
    <property type="term" value="F:actin binding"/>
    <property type="evidence" value="ECO:0007669"/>
    <property type="project" value="InterPro"/>
</dbReference>
<reference evidence="13" key="1">
    <citation type="submission" date="2025-05" db="UniProtKB">
        <authorList>
            <consortium name="RefSeq"/>
        </authorList>
    </citation>
    <scope>NUCLEOTIDE SEQUENCE [LARGE SCALE GENOMIC DNA]</scope>
</reference>
<evidence type="ECO:0000259" key="12">
    <source>
        <dbReference type="PROSITE" id="PS51998"/>
    </source>
</evidence>
<evidence type="ECO:0000256" key="3">
    <source>
        <dbReference type="ARBA" id="ARBA00013081"/>
    </source>
</evidence>
<feature type="region of interest" description="Disordered" evidence="9">
    <location>
        <begin position="1261"/>
        <end position="1285"/>
    </location>
</feature>
<sequence length="1538" mass="167454">MKSSTGEKRRKLRQMSMALVTVQRSPSVTGSPPQCGSEGETEDDEGNRSEKSECFFAVKDTVLGLALKDVPAKTNERRASTDSAKSTNSTQSNNSDIQQHLQSMIDLLYPEETLKMAVKLESQRPNRTRYLVIVSRCCYRPTTTDRKNKIMRHNSTKANNAIASANIVTMRQSSADSIKRTPQQQQSQTESSSGGEESTDAQDKNYTSGSQSAKATQRQTIKSDTEKISASGDSKVCEDGVEESCLLGIDCNERTTIGLVLPILADTTIHLDGDGGFSVSVYGKTHIFKPVSVQAMWSALQTLHKVSQKARENNFYPRGPSHDWTSFYDSHIESEQSCLNEWNAMDSIESRRPPSPDAIRNKPTAKEETESVIKMKLKEIMMSVDLDEVTSKYIRGRLEELLDMDLGEFKSFIDAEMLTILGQMDAPTEIFDHVYLGSEWNASNLEELQKNGIRHILNVTREIDNFFPGVFDYFNVRVYDDEKTNLLKHWDNTFRYITRAKSEGSKVLVHCKMGVSRSASVVIAYAMKAYNWEFKHALQHVKERRSCIKPNKNFLNQLETYRGMLDAMKNKEKLQRSKSETNLKSTKDARLLPGSEPTPLIQALNQSKSKSTGGHDNVSCGDNVVACTDGNILSGKSVGRSKVSAAINSGGTNEAKQRRLVRRSSSTSPQAVPHVPHMTVVIKQQSQSLENLTPERSVAEEPKNMRFPGSNGENYSVTQNQVRHIQKNVQPPPPPPPPPPTTISQHQLQQKKQKQQIASVRTRVQDLETHTNIRKTADDRRSLNLQFGRSVSHDTGTTVTRMEMLPCYGGDASMQTEHSPVWTSSAKLITQTSNLKSAAEIGGGDEAIVQNRSSTCSDTTNISEDIANNAMDASPTEPTKEEQFKVDGRRHSRKTQSWTAISGTSDLSGGSRSGGIVLDRLNVLGAGTSASSCATSKLGSNSSIDSISSSVASSTTTTLEERVITRTHRHRDLPSRHASWGSGDTKSAVPVRNSSWSAYDSNRNSCQYGGGAILEGQIHELNINKSNKTATQIYQSGSMQYQHQHHVGTVKRTKQKLEQCGSTGNNHTLKKLCSENGERSSDETTVANSAKRIAKGAINLFRSASAAGSTRTRCPPYRCNSVEIVPGVTTTSTGGSNAGADVLACQMVMRRSDGSRPLHNDLFSASSAPESYTISDIQNKNMLPPESDTVTTVISGVDEDEETVLMRGNVGSSANTTDQRMSGTVQILKKSFEAKAGSGNSGSGATSGNVLQIQTAVLPAKKGHHSLPSSPVAQHADPHHSRQHNPQIALTADVTTTGSTTHSLTAAPLCETETAPEMVDSTSSTINAITQSIFTPLSTASTTMSVASSSSSTSSTSSSMSDPYVDRNVKVLVHKYQTPTPIVPTSKQDCLVGSNPISSNMSFSSPSSSSSCSVPTTLASVASSNSHSKPRRHSYYESGGHASHKSISMGSSRTGGAIGGRLAHHEYSDSRPPPAPAKTTQSSHGNNSQPPLGDNAQQQPQLQQQQHQRRLQQHGRTHPLSRLTLPKQSFNTAAYNTM</sequence>
<dbReference type="SMART" id="SM00195">
    <property type="entry name" value="DSPc"/>
    <property type="match status" value="1"/>
</dbReference>
<feature type="compositionally biased region" description="Polar residues" evidence="9">
    <location>
        <begin position="895"/>
        <end position="910"/>
    </location>
</feature>
<dbReference type="GeneID" id="105234161"/>
<dbReference type="PANTHER" id="PTHR45864:SF2">
    <property type="entry name" value="PROTEIN PHOSPHATASE SLINGSHOT"/>
    <property type="match status" value="1"/>
</dbReference>
<dbReference type="InterPro" id="IPR020422">
    <property type="entry name" value="TYR_PHOSPHATASE_DUAL_dom"/>
</dbReference>
<evidence type="ECO:0000256" key="9">
    <source>
        <dbReference type="SAM" id="MobiDB-lite"/>
    </source>
</evidence>
<reference evidence="14" key="2">
    <citation type="submission" date="2025-08" db="UniProtKB">
        <authorList>
            <consortium name="RefSeq"/>
        </authorList>
    </citation>
    <scope>IDENTIFICATION</scope>
    <source>
        <tissue evidence="14">Adult</tissue>
    </source>
</reference>
<dbReference type="SUPFAM" id="SSF109715">
    <property type="entry name" value="DEK C-terminal domain"/>
    <property type="match status" value="1"/>
</dbReference>
<dbReference type="Proteomes" id="UP001652620">
    <property type="component" value="Chromosome 2"/>
</dbReference>
<keyword evidence="4" id="KW-0963">Cytoplasm</keyword>
<evidence type="ECO:0000259" key="11">
    <source>
        <dbReference type="PROSITE" id="PS50056"/>
    </source>
</evidence>
<feature type="compositionally biased region" description="Polar residues" evidence="9">
    <location>
        <begin position="682"/>
        <end position="691"/>
    </location>
</feature>
<feature type="compositionally biased region" description="Polar residues" evidence="9">
    <location>
        <begin position="81"/>
        <end position="98"/>
    </location>
</feature>
<evidence type="ECO:0000256" key="1">
    <source>
        <dbReference type="ARBA" id="ARBA00004245"/>
    </source>
</evidence>
<dbReference type="GO" id="GO:0030837">
    <property type="term" value="P:negative regulation of actin filament polymerization"/>
    <property type="evidence" value="ECO:0007669"/>
    <property type="project" value="InterPro"/>
</dbReference>
<evidence type="ECO:0000256" key="6">
    <source>
        <dbReference type="ARBA" id="ARBA00022912"/>
    </source>
</evidence>
<feature type="region of interest" description="Disordered" evidence="9">
    <location>
        <begin position="1421"/>
        <end position="1522"/>
    </location>
</feature>
<feature type="compositionally biased region" description="Low complexity" evidence="9">
    <location>
        <begin position="183"/>
        <end position="196"/>
    </location>
</feature>
<feature type="compositionally biased region" description="Polar residues" evidence="9">
    <location>
        <begin position="22"/>
        <end position="34"/>
    </location>
</feature>
<evidence type="ECO:0000313" key="13">
    <source>
        <dbReference type="Proteomes" id="UP001652620"/>
    </source>
</evidence>
<keyword evidence="5" id="KW-0378">Hydrolase</keyword>
<protein>
    <recommendedName>
        <fullName evidence="3">protein-serine/threonine phosphatase</fullName>
        <ecNumber evidence="3">3.1.3.16</ecNumber>
    </recommendedName>
</protein>
<keyword evidence="6" id="KW-0904">Protein phosphatase</keyword>
<dbReference type="InterPro" id="IPR043587">
    <property type="entry name" value="Phosphatase_SSH-like"/>
</dbReference>
<dbReference type="OrthoDB" id="5779068at2759"/>
<feature type="compositionally biased region" description="Pro residues" evidence="9">
    <location>
        <begin position="730"/>
        <end position="741"/>
    </location>
</feature>
<feature type="compositionally biased region" description="Basic residues" evidence="9">
    <location>
        <begin position="1507"/>
        <end position="1519"/>
    </location>
</feature>
<dbReference type="Pfam" id="PF08766">
    <property type="entry name" value="DEK_C"/>
    <property type="match status" value="1"/>
</dbReference>
<dbReference type="EC" id="3.1.3.16" evidence="3"/>
<dbReference type="GO" id="GO:0005856">
    <property type="term" value="C:cytoskeleton"/>
    <property type="evidence" value="ECO:0007669"/>
    <property type="project" value="UniProtKB-SubCell"/>
</dbReference>
<dbReference type="GO" id="GO:0004722">
    <property type="term" value="F:protein serine/threonine phosphatase activity"/>
    <property type="evidence" value="ECO:0007669"/>
    <property type="project" value="UniProtKB-EC"/>
</dbReference>
<feature type="compositionally biased region" description="Polar residues" evidence="9">
    <location>
        <begin position="171"/>
        <end position="182"/>
    </location>
</feature>
<feature type="domain" description="Tyrosine specific protein phosphatases" evidence="11">
    <location>
        <begin position="488"/>
        <end position="545"/>
    </location>
</feature>
<dbReference type="InParanoid" id="A0A6I9VUF7"/>
<keyword evidence="13" id="KW-1185">Reference proteome</keyword>
<comment type="catalytic activity">
    <reaction evidence="8">
        <text>O-phospho-L-threonyl-[protein] + H2O = L-threonyl-[protein] + phosphate</text>
        <dbReference type="Rhea" id="RHEA:47004"/>
        <dbReference type="Rhea" id="RHEA-COMP:11060"/>
        <dbReference type="Rhea" id="RHEA-COMP:11605"/>
        <dbReference type="ChEBI" id="CHEBI:15377"/>
        <dbReference type="ChEBI" id="CHEBI:30013"/>
        <dbReference type="ChEBI" id="CHEBI:43474"/>
        <dbReference type="ChEBI" id="CHEBI:61977"/>
        <dbReference type="EC" id="3.1.3.16"/>
    </reaction>
</comment>
<dbReference type="InterPro" id="IPR029021">
    <property type="entry name" value="Prot-tyrosine_phosphatase-like"/>
</dbReference>
<feature type="compositionally biased region" description="Polar residues" evidence="9">
    <location>
        <begin position="204"/>
        <end position="220"/>
    </location>
</feature>
<dbReference type="InterPro" id="IPR000387">
    <property type="entry name" value="Tyr_Pase_dom"/>
</dbReference>
<dbReference type="KEGG" id="bdr:105234161"/>
<dbReference type="Pfam" id="PF00782">
    <property type="entry name" value="DSPc"/>
    <property type="match status" value="1"/>
</dbReference>
<dbReference type="PROSITE" id="PS50056">
    <property type="entry name" value="TYR_PHOSPHATASE_2"/>
    <property type="match status" value="1"/>
</dbReference>
<comment type="subcellular location">
    <subcellularLocation>
        <location evidence="1">Cytoplasm</location>
        <location evidence="1">Cytoskeleton</location>
    </subcellularLocation>
</comment>
<dbReference type="Gene3D" id="3.90.190.10">
    <property type="entry name" value="Protein tyrosine phosphatase superfamily"/>
    <property type="match status" value="1"/>
</dbReference>
<dbReference type="SUPFAM" id="SSF52799">
    <property type="entry name" value="(Phosphotyrosine protein) phosphatases II"/>
    <property type="match status" value="1"/>
</dbReference>
<feature type="compositionally biased region" description="Polar residues" evidence="9">
    <location>
        <begin position="711"/>
        <end position="729"/>
    </location>
</feature>
<evidence type="ECO:0000256" key="2">
    <source>
        <dbReference type="ARBA" id="ARBA00009580"/>
    </source>
</evidence>
<name>A0A6I9VUF7_BACDO</name>
<dbReference type="InterPro" id="IPR016130">
    <property type="entry name" value="Tyr_Pase_AS"/>
</dbReference>
<evidence type="ECO:0000313" key="14">
    <source>
        <dbReference type="RefSeq" id="XP_011214749.2"/>
    </source>
</evidence>
<evidence type="ECO:0000256" key="4">
    <source>
        <dbReference type="ARBA" id="ARBA00022490"/>
    </source>
</evidence>
<dbReference type="PROSITE" id="PS00383">
    <property type="entry name" value="TYR_PHOSPHATASE_1"/>
    <property type="match status" value="1"/>
</dbReference>
<feature type="domain" description="Tyrosine-protein phosphatase" evidence="10">
    <location>
        <begin position="426"/>
        <end position="567"/>
    </location>
</feature>
<feature type="domain" description="DEK-C" evidence="12">
    <location>
        <begin position="367"/>
        <end position="422"/>
    </location>
</feature>
<proteinExistence type="inferred from homology"/>
<feature type="region of interest" description="Disordered" evidence="9">
    <location>
        <begin position="869"/>
        <end position="912"/>
    </location>
</feature>
<feature type="compositionally biased region" description="Polar residues" evidence="9">
    <location>
        <begin position="1445"/>
        <end position="1454"/>
    </location>
</feature>
<evidence type="ECO:0000256" key="5">
    <source>
        <dbReference type="ARBA" id="ARBA00022801"/>
    </source>
</evidence>
<feature type="compositionally biased region" description="Basic and acidic residues" evidence="9">
    <location>
        <begin position="570"/>
        <end position="590"/>
    </location>
</feature>
<feature type="region of interest" description="Disordered" evidence="9">
    <location>
        <begin position="1"/>
        <end position="49"/>
    </location>
</feature>
<dbReference type="InterPro" id="IPR043588">
    <property type="entry name" value="SSH-N"/>
</dbReference>
<gene>
    <name evidence="14" type="primary">LOC105234161</name>
</gene>
<evidence type="ECO:0000256" key="7">
    <source>
        <dbReference type="ARBA" id="ARBA00023212"/>
    </source>
</evidence>
<feature type="region of interest" description="Disordered" evidence="9">
    <location>
        <begin position="570"/>
        <end position="599"/>
    </location>
</feature>
<feature type="region of interest" description="Disordered" evidence="9">
    <location>
        <begin position="72"/>
        <end position="98"/>
    </location>
</feature>
<evidence type="ECO:0000256" key="8">
    <source>
        <dbReference type="ARBA" id="ARBA00048336"/>
    </source>
</evidence>
<organism evidence="13 14">
    <name type="scientific">Bactrocera dorsalis</name>
    <name type="common">Oriental fruit fly</name>
    <name type="synonym">Dacus dorsalis</name>
    <dbReference type="NCBI Taxonomy" id="27457"/>
    <lineage>
        <taxon>Eukaryota</taxon>
        <taxon>Metazoa</taxon>
        <taxon>Ecdysozoa</taxon>
        <taxon>Arthropoda</taxon>
        <taxon>Hexapoda</taxon>
        <taxon>Insecta</taxon>
        <taxon>Pterygota</taxon>
        <taxon>Neoptera</taxon>
        <taxon>Endopterygota</taxon>
        <taxon>Diptera</taxon>
        <taxon>Brachycera</taxon>
        <taxon>Muscomorpha</taxon>
        <taxon>Tephritoidea</taxon>
        <taxon>Tephritidae</taxon>
        <taxon>Bactrocera</taxon>
        <taxon>Bactrocera</taxon>
    </lineage>
</organism>
<dbReference type="PROSITE" id="PS50054">
    <property type="entry name" value="TYR_PHOSPHATASE_DUAL"/>
    <property type="match status" value="1"/>
</dbReference>
<dbReference type="PANTHER" id="PTHR45864">
    <property type="entry name" value="SLINGSHOT PROTEIN PHOSPHATASE HOMOLOG"/>
    <property type="match status" value="1"/>
</dbReference>